<keyword evidence="4" id="KW-0007">Acetylation</keyword>
<feature type="compositionally biased region" description="Basic and acidic residues" evidence="7">
    <location>
        <begin position="26"/>
        <end position="42"/>
    </location>
</feature>
<dbReference type="AlphaFoldDB" id="A0AAD9PBC2"/>
<dbReference type="GO" id="GO:0005829">
    <property type="term" value="C:cytosol"/>
    <property type="evidence" value="ECO:0007669"/>
    <property type="project" value="TreeGrafter"/>
</dbReference>
<dbReference type="PIRSF" id="PIRSF015730">
    <property type="entry name" value="TFAR19"/>
    <property type="match status" value="1"/>
</dbReference>
<evidence type="ECO:0000256" key="5">
    <source>
        <dbReference type="ARBA" id="ARBA00056824"/>
    </source>
</evidence>
<dbReference type="FunFam" id="1.10.8.140:FF:000001">
    <property type="entry name" value="Programmed cell death protein 5"/>
    <property type="match status" value="1"/>
</dbReference>
<evidence type="ECO:0000256" key="3">
    <source>
        <dbReference type="ARBA" id="ARBA00022703"/>
    </source>
</evidence>
<comment type="similarity">
    <text evidence="1">Belongs to the PDCD5 family.</text>
</comment>
<keyword evidence="9" id="KW-1185">Reference proteome</keyword>
<keyword evidence="3" id="KW-0053">Apoptosis</keyword>
<dbReference type="GO" id="GO:0005634">
    <property type="term" value="C:nucleus"/>
    <property type="evidence" value="ECO:0007669"/>
    <property type="project" value="TreeGrafter"/>
</dbReference>
<dbReference type="EMBL" id="JAODUO010000053">
    <property type="protein sequence ID" value="KAK2191462.1"/>
    <property type="molecule type" value="Genomic_DNA"/>
</dbReference>
<evidence type="ECO:0000256" key="1">
    <source>
        <dbReference type="ARBA" id="ARBA00010490"/>
    </source>
</evidence>
<keyword evidence="2" id="KW-0597">Phosphoprotein</keyword>
<proteinExistence type="inferred from homology"/>
<organism evidence="8 9">
    <name type="scientific">Ridgeia piscesae</name>
    <name type="common">Tubeworm</name>
    <dbReference type="NCBI Taxonomy" id="27915"/>
    <lineage>
        <taxon>Eukaryota</taxon>
        <taxon>Metazoa</taxon>
        <taxon>Spiralia</taxon>
        <taxon>Lophotrochozoa</taxon>
        <taxon>Annelida</taxon>
        <taxon>Polychaeta</taxon>
        <taxon>Sedentaria</taxon>
        <taxon>Canalipalpata</taxon>
        <taxon>Sabellida</taxon>
        <taxon>Siboglinidae</taxon>
        <taxon>Ridgeia</taxon>
    </lineage>
</organism>
<name>A0AAD9PBC2_RIDPI</name>
<accession>A0AAD9PBC2</accession>
<evidence type="ECO:0000256" key="4">
    <source>
        <dbReference type="ARBA" id="ARBA00022990"/>
    </source>
</evidence>
<dbReference type="GO" id="GO:0006915">
    <property type="term" value="P:apoptotic process"/>
    <property type="evidence" value="ECO:0007669"/>
    <property type="project" value="UniProtKB-KW"/>
</dbReference>
<dbReference type="SUPFAM" id="SSF46950">
    <property type="entry name" value="Double-stranded DNA-binding domain"/>
    <property type="match status" value="1"/>
</dbReference>
<evidence type="ECO:0000256" key="6">
    <source>
        <dbReference type="ARBA" id="ARBA00071574"/>
    </source>
</evidence>
<gene>
    <name evidence="8" type="ORF">NP493_53g18037</name>
</gene>
<dbReference type="Pfam" id="PF01984">
    <property type="entry name" value="dsDNA_bind"/>
    <property type="match status" value="1"/>
</dbReference>
<dbReference type="Proteomes" id="UP001209878">
    <property type="component" value="Unassembled WGS sequence"/>
</dbReference>
<comment type="caution">
    <text evidence="8">The sequence shown here is derived from an EMBL/GenBank/DDBJ whole genome shotgun (WGS) entry which is preliminary data.</text>
</comment>
<evidence type="ECO:0000256" key="2">
    <source>
        <dbReference type="ARBA" id="ARBA00022553"/>
    </source>
</evidence>
<dbReference type="InterPro" id="IPR036883">
    <property type="entry name" value="PDCD5-like_sf"/>
</dbReference>
<dbReference type="Gene3D" id="1.10.8.140">
    <property type="entry name" value="PDCD5-like"/>
    <property type="match status" value="1"/>
</dbReference>
<dbReference type="InterPro" id="IPR002836">
    <property type="entry name" value="PDCD5-like"/>
</dbReference>
<evidence type="ECO:0000313" key="9">
    <source>
        <dbReference type="Proteomes" id="UP001209878"/>
    </source>
</evidence>
<evidence type="ECO:0000313" key="8">
    <source>
        <dbReference type="EMBL" id="KAK2191462.1"/>
    </source>
</evidence>
<dbReference type="PANTHER" id="PTHR10840">
    <property type="entry name" value="PROGRAMMED CELL DEATH PROTEIN 5"/>
    <property type="match status" value="1"/>
</dbReference>
<evidence type="ECO:0000256" key="7">
    <source>
        <dbReference type="SAM" id="MobiDB-lite"/>
    </source>
</evidence>
<reference evidence="8" key="1">
    <citation type="journal article" date="2023" name="Mol. Biol. Evol.">
        <title>Third-Generation Sequencing Reveals the Adaptive Role of the Epigenome in Three Deep-Sea Polychaetes.</title>
        <authorList>
            <person name="Perez M."/>
            <person name="Aroh O."/>
            <person name="Sun Y."/>
            <person name="Lan Y."/>
            <person name="Juniper S.K."/>
            <person name="Young C.R."/>
            <person name="Angers B."/>
            <person name="Qian P.Y."/>
        </authorList>
    </citation>
    <scope>NUCLEOTIDE SEQUENCE</scope>
    <source>
        <strain evidence="8">R07B-5</strain>
    </source>
</reference>
<comment type="function">
    <text evidence="5">May function in the process of apoptosis.</text>
</comment>
<feature type="region of interest" description="Disordered" evidence="7">
    <location>
        <begin position="15"/>
        <end position="42"/>
    </location>
</feature>
<protein>
    <recommendedName>
        <fullName evidence="6">Programmed cell death protein 5</fullName>
    </recommendedName>
</protein>
<dbReference type="GO" id="GO:0003677">
    <property type="term" value="F:DNA binding"/>
    <property type="evidence" value="ECO:0007669"/>
    <property type="project" value="InterPro"/>
</dbReference>
<sequence length="143" mass="15894">MADDELEAIRTKRMAELQQQYGGGGGDKEQQEEVRRQQDEMKNSILSQVLDQQARARLNTIALTKPEKAKMVESMLIQMAQSGQIQSQLGEMQLRGLLERVSAQTQKTTTVKHMAHGSMAMDGIDGFVVVTLTSACGEHCRML</sequence>
<dbReference type="PANTHER" id="PTHR10840:SF0">
    <property type="entry name" value="PROGRAMMED CELL DEATH PROTEIN 5"/>
    <property type="match status" value="1"/>
</dbReference>